<dbReference type="EMBL" id="MLJW01007184">
    <property type="protein sequence ID" value="OIQ65617.1"/>
    <property type="molecule type" value="Genomic_DNA"/>
</dbReference>
<comment type="caution">
    <text evidence="1">The sequence shown here is derived from an EMBL/GenBank/DDBJ whole genome shotgun (WGS) entry which is preliminary data.</text>
</comment>
<sequence length="62" mass="6676">MPRPDSRLIRIREPSGEEISIEAPRAGADTLSGTTVAASSTKVGFTRPGFSMALAMRSRRDL</sequence>
<evidence type="ECO:0000313" key="1">
    <source>
        <dbReference type="EMBL" id="OIQ65617.1"/>
    </source>
</evidence>
<reference evidence="1" key="1">
    <citation type="submission" date="2016-10" db="EMBL/GenBank/DDBJ databases">
        <title>Sequence of Gallionella enrichment culture.</title>
        <authorList>
            <person name="Poehlein A."/>
            <person name="Muehling M."/>
            <person name="Daniel R."/>
        </authorList>
    </citation>
    <scope>NUCLEOTIDE SEQUENCE</scope>
</reference>
<gene>
    <name evidence="1" type="ORF">GALL_528240</name>
</gene>
<name>A0A1J5P236_9ZZZZ</name>
<organism evidence="1">
    <name type="scientific">mine drainage metagenome</name>
    <dbReference type="NCBI Taxonomy" id="410659"/>
    <lineage>
        <taxon>unclassified sequences</taxon>
        <taxon>metagenomes</taxon>
        <taxon>ecological metagenomes</taxon>
    </lineage>
</organism>
<accession>A0A1J5P236</accession>
<protein>
    <submittedName>
        <fullName evidence="1">Uncharacterized protein</fullName>
    </submittedName>
</protein>
<dbReference type="AlphaFoldDB" id="A0A1J5P236"/>
<proteinExistence type="predicted"/>